<feature type="region of interest" description="Disordered" evidence="1">
    <location>
        <begin position="75"/>
        <end position="272"/>
    </location>
</feature>
<evidence type="ECO:0000313" key="2">
    <source>
        <dbReference type="EMBL" id="KAJ3478606.1"/>
    </source>
</evidence>
<sequence>MNHMICSAFRDLGADHREGYTLAETAGEMPATHLEFLYSTIYPAWPILKYCEGHWKLTLVMSMIYSGWKNGYTKSSESAEESPLVETATTLGGKRKGTTISLEDSESQGPSRHQRRKVSAPVAMPTSHYEVVAPTAKPAPKHPAQVASTPGPTDAPSATTGENNYFEDNGRTDDDSETEDEANRPQSDNGDASDSETSAAEVPEVVVVPDNSQTNPGTTTTTEAPTPVPEAPTPVPEALTPVPENPTQVPEAPTPVPENPTQVPEKPTVAPVSKDPLTQALEDPTRATLESYIRRSATRPPELSTSAPVRLFIMPTLSSCTHTPNARDWLRSENSWIFHFSSTSGRPMLSTSPVVNTSGAGSSSTSGRSKTSTSKSAGGSKPFKITKRKTPQYETLMHFTLAVLTFSGVCRMIYAQEYFEKNPGFAPTCDEWSAIWSKVSPQTLKDLKEKAKQAKAGTATTENTNE</sequence>
<organism evidence="2 3">
    <name type="scientific">Meripilus lineatus</name>
    <dbReference type="NCBI Taxonomy" id="2056292"/>
    <lineage>
        <taxon>Eukaryota</taxon>
        <taxon>Fungi</taxon>
        <taxon>Dikarya</taxon>
        <taxon>Basidiomycota</taxon>
        <taxon>Agaricomycotina</taxon>
        <taxon>Agaricomycetes</taxon>
        <taxon>Polyporales</taxon>
        <taxon>Meripilaceae</taxon>
        <taxon>Meripilus</taxon>
    </lineage>
</organism>
<feature type="compositionally biased region" description="Low complexity" evidence="1">
    <location>
        <begin position="133"/>
        <end position="144"/>
    </location>
</feature>
<feature type="compositionally biased region" description="Polar residues" evidence="1">
    <location>
        <begin position="98"/>
        <end position="111"/>
    </location>
</feature>
<dbReference type="PRINTS" id="PR01217">
    <property type="entry name" value="PRICHEXTENSN"/>
</dbReference>
<feature type="compositionally biased region" description="Polar residues" evidence="1">
    <location>
        <begin position="146"/>
        <end position="163"/>
    </location>
</feature>
<gene>
    <name evidence="2" type="ORF">NLI96_g9645</name>
</gene>
<name>A0AAD5YCQ9_9APHY</name>
<keyword evidence="3" id="KW-1185">Reference proteome</keyword>
<dbReference type="Proteomes" id="UP001212997">
    <property type="component" value="Unassembled WGS sequence"/>
</dbReference>
<dbReference type="AlphaFoldDB" id="A0AAD5YCQ9"/>
<feature type="region of interest" description="Disordered" evidence="1">
    <location>
        <begin position="348"/>
        <end position="386"/>
    </location>
</feature>
<evidence type="ECO:0000256" key="1">
    <source>
        <dbReference type="SAM" id="MobiDB-lite"/>
    </source>
</evidence>
<feature type="compositionally biased region" description="Low complexity" evidence="1">
    <location>
        <begin position="199"/>
        <end position="209"/>
    </location>
</feature>
<evidence type="ECO:0000313" key="3">
    <source>
        <dbReference type="Proteomes" id="UP001212997"/>
    </source>
</evidence>
<accession>A0AAD5YCQ9</accession>
<reference evidence="2" key="1">
    <citation type="submission" date="2022-07" db="EMBL/GenBank/DDBJ databases">
        <title>Genome Sequence of Physisporinus lineatus.</title>
        <authorList>
            <person name="Buettner E."/>
        </authorList>
    </citation>
    <scope>NUCLEOTIDE SEQUENCE</scope>
    <source>
        <strain evidence="2">VT162</strain>
    </source>
</reference>
<feature type="compositionally biased region" description="Pro residues" evidence="1">
    <location>
        <begin position="226"/>
        <end position="235"/>
    </location>
</feature>
<protein>
    <submittedName>
        <fullName evidence="2">Uncharacterized protein</fullName>
    </submittedName>
</protein>
<dbReference type="EMBL" id="JANAWD010000498">
    <property type="protein sequence ID" value="KAJ3478606.1"/>
    <property type="molecule type" value="Genomic_DNA"/>
</dbReference>
<feature type="compositionally biased region" description="Low complexity" evidence="1">
    <location>
        <begin position="357"/>
        <end position="381"/>
    </location>
</feature>
<proteinExistence type="predicted"/>
<comment type="caution">
    <text evidence="2">The sequence shown here is derived from an EMBL/GenBank/DDBJ whole genome shotgun (WGS) entry which is preliminary data.</text>
</comment>
<feature type="compositionally biased region" description="Polar residues" evidence="1">
    <location>
        <begin position="184"/>
        <end position="198"/>
    </location>
</feature>